<evidence type="ECO:0000256" key="11">
    <source>
        <dbReference type="ARBA" id="ARBA00023280"/>
    </source>
</evidence>
<keyword evidence="9" id="KW-0426">Late protein</keyword>
<keyword evidence="6" id="KW-0945">Host-virus interaction</keyword>
<dbReference type="GO" id="GO:0000164">
    <property type="term" value="C:protein phosphatase type 1 complex"/>
    <property type="evidence" value="ECO:0007669"/>
    <property type="project" value="TreeGrafter"/>
</dbReference>
<dbReference type="OrthoDB" id="5976067at2759"/>
<dbReference type="InterPro" id="IPR051254">
    <property type="entry name" value="PPP1R15"/>
</dbReference>
<organism evidence="15 16">
    <name type="scientific">Chiloscyllium punctatum</name>
    <name type="common">Brownbanded bambooshark</name>
    <name type="synonym">Hemiscyllium punctatum</name>
    <dbReference type="NCBI Taxonomy" id="137246"/>
    <lineage>
        <taxon>Eukaryota</taxon>
        <taxon>Metazoa</taxon>
        <taxon>Chordata</taxon>
        <taxon>Craniata</taxon>
        <taxon>Vertebrata</taxon>
        <taxon>Chondrichthyes</taxon>
        <taxon>Elasmobranchii</taxon>
        <taxon>Galeomorphii</taxon>
        <taxon>Galeoidea</taxon>
        <taxon>Orectolobiformes</taxon>
        <taxon>Hemiscylliidae</taxon>
        <taxon>Chiloscyllium</taxon>
    </lineage>
</organism>
<feature type="region of interest" description="Disordered" evidence="13">
    <location>
        <begin position="1"/>
        <end position="21"/>
    </location>
</feature>
<comment type="similarity">
    <text evidence="2">Belongs to the asfivirus DP71L family.</text>
</comment>
<evidence type="ECO:0000256" key="1">
    <source>
        <dbReference type="ARBA" id="ARBA00003756"/>
    </source>
</evidence>
<accession>A0A401RNR2</accession>
<evidence type="ECO:0000256" key="12">
    <source>
        <dbReference type="ARBA" id="ARBA00031298"/>
    </source>
</evidence>
<dbReference type="EMBL" id="BEZZ01001592">
    <property type="protein sequence ID" value="GCC19734.1"/>
    <property type="molecule type" value="Genomic_DNA"/>
</dbReference>
<feature type="domain" description="Protein phosphatase 1 regulatory subunit 15A/B C-terminal" evidence="14">
    <location>
        <begin position="246"/>
        <end position="311"/>
    </location>
</feature>
<sequence>MVQSSSLIYPLSGHSSEESALQRKTIIPEDPLPLRMEASPVHLVILPAATGQVAGGGQRDSVSTCTNPYVQSIIVSMEPTRQSGEEDDWLSDSEDDAVSSEWSVDGEDDYSSYEQSDESEADELWNSFFDHDPYNPMNFSALTWQQSRGTNKQNYNDSKPCDAQEAENNTDSFGQNTDLSKSRSVSVCAAINQSTDSREIRDQSTELPEEVNVPSPGSKPLQLDNEDCSIQSVKPKTSKSDGKPVKKVRFSPVVTVHSMIAWDFAYRAARKGPWEQYARDRSRFQRRITEAEAVISPCFNPDHRNCVWNKLAGVQTFL</sequence>
<protein>
    <recommendedName>
        <fullName evidence="5">Protein DP71L</fullName>
    </recommendedName>
    <alternativeName>
        <fullName evidence="12">MyD116 homolog</fullName>
    </alternativeName>
</protein>
<evidence type="ECO:0000256" key="3">
    <source>
        <dbReference type="ARBA" id="ARBA00010161"/>
    </source>
</evidence>
<evidence type="ECO:0000313" key="15">
    <source>
        <dbReference type="EMBL" id="GCC19734.1"/>
    </source>
</evidence>
<dbReference type="AlphaFoldDB" id="A0A401RNR2"/>
<dbReference type="STRING" id="137246.A0A401RNR2"/>
<evidence type="ECO:0000256" key="7">
    <source>
        <dbReference type="ARBA" id="ARBA00022632"/>
    </source>
</evidence>
<feature type="compositionally biased region" description="Acidic residues" evidence="13">
    <location>
        <begin position="85"/>
        <end position="121"/>
    </location>
</feature>
<evidence type="ECO:0000256" key="4">
    <source>
        <dbReference type="ARBA" id="ARBA00011204"/>
    </source>
</evidence>
<feature type="compositionally biased region" description="Polar residues" evidence="13">
    <location>
        <begin position="148"/>
        <end position="157"/>
    </location>
</feature>
<feature type="region of interest" description="Disordered" evidence="13">
    <location>
        <begin position="76"/>
        <end position="121"/>
    </location>
</feature>
<keyword evidence="11" id="KW-0899">Viral immunoevasion</keyword>
<reference evidence="15 16" key="1">
    <citation type="journal article" date="2018" name="Nat. Ecol. Evol.">
        <title>Shark genomes provide insights into elasmobranch evolution and the origin of vertebrates.</title>
        <authorList>
            <person name="Hara Y"/>
            <person name="Yamaguchi K"/>
            <person name="Onimaru K"/>
            <person name="Kadota M"/>
            <person name="Koyanagi M"/>
            <person name="Keeley SD"/>
            <person name="Tatsumi K"/>
            <person name="Tanaka K"/>
            <person name="Motone F"/>
            <person name="Kageyama Y"/>
            <person name="Nozu R"/>
            <person name="Adachi N"/>
            <person name="Nishimura O"/>
            <person name="Nakagawa R"/>
            <person name="Tanegashima C"/>
            <person name="Kiyatake I"/>
            <person name="Matsumoto R"/>
            <person name="Murakumo K"/>
            <person name="Nishida K"/>
            <person name="Terakita A"/>
            <person name="Kuratani S"/>
            <person name="Sato K"/>
            <person name="Hyodo S Kuraku.S."/>
        </authorList>
    </citation>
    <scope>NUCLEOTIDE SEQUENCE [LARGE SCALE GENOMIC DNA]</scope>
</reference>
<dbReference type="InterPro" id="IPR019523">
    <property type="entry name" value="Prot_Pase1_reg-su15A/B_C"/>
</dbReference>
<dbReference type="GO" id="GO:0005783">
    <property type="term" value="C:endoplasmic reticulum"/>
    <property type="evidence" value="ECO:0007669"/>
    <property type="project" value="TreeGrafter"/>
</dbReference>
<name>A0A401RNR2_CHIPU</name>
<keyword evidence="10" id="KW-0922">Interferon antiviral system evasion</keyword>
<evidence type="ECO:0000313" key="16">
    <source>
        <dbReference type="Proteomes" id="UP000287033"/>
    </source>
</evidence>
<dbReference type="PANTHER" id="PTHR16489:SF12">
    <property type="entry name" value="GH11727P"/>
    <property type="match status" value="1"/>
</dbReference>
<dbReference type="GO" id="GO:0019888">
    <property type="term" value="F:protein phosphatase regulator activity"/>
    <property type="evidence" value="ECO:0007669"/>
    <property type="project" value="TreeGrafter"/>
</dbReference>
<proteinExistence type="inferred from homology"/>
<gene>
    <name evidence="15" type="ORF">chiPu_0018498</name>
</gene>
<feature type="compositionally biased region" description="Polar residues" evidence="13">
    <location>
        <begin position="166"/>
        <end position="179"/>
    </location>
</feature>
<keyword evidence="8" id="KW-1114">Inhibition of host interferon signaling pathway by virus</keyword>
<feature type="region of interest" description="Disordered" evidence="13">
    <location>
        <begin position="148"/>
        <end position="179"/>
    </location>
</feature>
<dbReference type="GO" id="GO:0034976">
    <property type="term" value="P:response to endoplasmic reticulum stress"/>
    <property type="evidence" value="ECO:0007669"/>
    <property type="project" value="TreeGrafter"/>
</dbReference>
<evidence type="ECO:0000256" key="13">
    <source>
        <dbReference type="SAM" id="MobiDB-lite"/>
    </source>
</evidence>
<dbReference type="OMA" id="FFDHDPY"/>
<dbReference type="PANTHER" id="PTHR16489">
    <property type="entry name" value="GH11727P"/>
    <property type="match status" value="1"/>
</dbReference>
<evidence type="ECO:0000259" key="14">
    <source>
        <dbReference type="Pfam" id="PF10488"/>
    </source>
</evidence>
<comment type="subunit">
    <text evidence="4">Interacts (via C-terminus) with host PPP1CB.</text>
</comment>
<dbReference type="Pfam" id="PF10488">
    <property type="entry name" value="PP1c_bdg"/>
    <property type="match status" value="1"/>
</dbReference>
<comment type="similarity">
    <text evidence="3">Belongs to the PPP1R15 family.</text>
</comment>
<evidence type="ECO:0000256" key="5">
    <source>
        <dbReference type="ARBA" id="ARBA00019072"/>
    </source>
</evidence>
<comment type="caution">
    <text evidence="15">The sequence shown here is derived from an EMBL/GenBank/DDBJ whole genome shotgun (WGS) entry which is preliminary data.</text>
</comment>
<dbReference type="Proteomes" id="UP000287033">
    <property type="component" value="Unassembled WGS sequence"/>
</dbReference>
<evidence type="ECO:0000256" key="10">
    <source>
        <dbReference type="ARBA" id="ARBA00023258"/>
    </source>
</evidence>
<keyword evidence="7" id="KW-1090">Inhibition of host innate immune response by virus</keyword>
<evidence type="ECO:0000256" key="2">
    <source>
        <dbReference type="ARBA" id="ARBA00007512"/>
    </source>
</evidence>
<feature type="region of interest" description="Disordered" evidence="13">
    <location>
        <begin position="194"/>
        <end position="224"/>
    </location>
</feature>
<dbReference type="GO" id="GO:0051246">
    <property type="term" value="P:regulation of protein metabolic process"/>
    <property type="evidence" value="ECO:0007669"/>
    <property type="project" value="UniProtKB-ARBA"/>
</dbReference>
<evidence type="ECO:0000256" key="8">
    <source>
        <dbReference type="ARBA" id="ARBA00022830"/>
    </source>
</evidence>
<evidence type="ECO:0000256" key="9">
    <source>
        <dbReference type="ARBA" id="ARBA00022921"/>
    </source>
</evidence>
<keyword evidence="16" id="KW-1185">Reference proteome</keyword>
<evidence type="ECO:0000256" key="6">
    <source>
        <dbReference type="ARBA" id="ARBA00022581"/>
    </source>
</evidence>
<comment type="function">
    <text evidence="1">Interacts with the host phosphatase PP1 catalytic subunit (PPP1CB) and recruits it to dephosphorylate EIF2S1/eIF2alpha and therefore restores the host translation that has been shut-down by the host. Also inhibits the EIF2S1/eIF2alpha-ATF4-DDIT3/CHOP pathway.</text>
</comment>